<proteinExistence type="predicted"/>
<dbReference type="SUPFAM" id="SSF55347">
    <property type="entry name" value="Glyceraldehyde-3-phosphate dehydrogenase-like, C-terminal domain"/>
    <property type="match status" value="1"/>
</dbReference>
<dbReference type="Proteomes" id="UP001565927">
    <property type="component" value="Unassembled WGS sequence"/>
</dbReference>
<evidence type="ECO:0000259" key="3">
    <source>
        <dbReference type="Pfam" id="PF01408"/>
    </source>
</evidence>
<organism evidence="5 6">
    <name type="scientific">Kineococcus halophytocola</name>
    <dbReference type="NCBI Taxonomy" id="3234027"/>
    <lineage>
        <taxon>Bacteria</taxon>
        <taxon>Bacillati</taxon>
        <taxon>Actinomycetota</taxon>
        <taxon>Actinomycetes</taxon>
        <taxon>Kineosporiales</taxon>
        <taxon>Kineosporiaceae</taxon>
        <taxon>Kineococcus</taxon>
    </lineage>
</organism>
<evidence type="ECO:0000256" key="2">
    <source>
        <dbReference type="SAM" id="MobiDB-lite"/>
    </source>
</evidence>
<sequence length="377" mass="39437">MNTAEANTADEQHPDERTGWVIAGAGWVARDHMAPALASSPTSRVVAVVDRDLAAATALADRFPGAQAHDDLQAAFATPGAQVVYVATPNHAHREVALAAADAGLAVLCEKPLAADLADAAALVAGCERAGVVAATAFDQRFHPAHELMARAIARGDLGTVTAVRIVYACWLPPGWAPPGSRTGDNWRIDPVRAGGGAYVDLAPHGLDLVGALLGEDVATATTHVQHRVHDYAVDDGSVLVGSTASGVLVTISNSFNTVETLPRRRLEVVGTAGQLIATDTMGQEAGGRVEFVDAGTGESRDLEFDTTTSPFTGELRALEAAVTGGQEWRFPMSRDLRLLNLLHDALGAGVPQSRPDPVLTAQEVRAQDVRPEEARA</sequence>
<dbReference type="Gene3D" id="3.30.360.10">
    <property type="entry name" value="Dihydrodipicolinate Reductase, domain 2"/>
    <property type="match status" value="1"/>
</dbReference>
<dbReference type="InterPro" id="IPR000683">
    <property type="entry name" value="Gfo/Idh/MocA-like_OxRdtase_N"/>
</dbReference>
<keyword evidence="1" id="KW-0560">Oxidoreductase</keyword>
<evidence type="ECO:0000256" key="1">
    <source>
        <dbReference type="ARBA" id="ARBA00023002"/>
    </source>
</evidence>
<dbReference type="InterPro" id="IPR050463">
    <property type="entry name" value="Gfo/Idh/MocA_oxidrdct_glycsds"/>
</dbReference>
<feature type="domain" description="GFO/IDH/MocA-like oxidoreductase" evidence="4">
    <location>
        <begin position="149"/>
        <end position="276"/>
    </location>
</feature>
<comment type="caution">
    <text evidence="5">The sequence shown here is derived from an EMBL/GenBank/DDBJ whole genome shotgun (WGS) entry which is preliminary data.</text>
</comment>
<protein>
    <submittedName>
        <fullName evidence="5">Gfo/Idh/MocA family protein</fullName>
    </submittedName>
</protein>
<feature type="region of interest" description="Disordered" evidence="2">
    <location>
        <begin position="351"/>
        <end position="377"/>
    </location>
</feature>
<gene>
    <name evidence="5" type="ORF">AB2L27_01065</name>
</gene>
<dbReference type="EMBL" id="JBGFTU010000001">
    <property type="protein sequence ID" value="MEZ0163348.1"/>
    <property type="molecule type" value="Genomic_DNA"/>
</dbReference>
<dbReference type="InterPro" id="IPR055170">
    <property type="entry name" value="GFO_IDH_MocA-like_dom"/>
</dbReference>
<accession>A0ABV4GVL5</accession>
<feature type="domain" description="Gfo/Idh/MocA-like oxidoreductase N-terminal" evidence="3">
    <location>
        <begin position="20"/>
        <end position="136"/>
    </location>
</feature>
<dbReference type="SUPFAM" id="SSF51735">
    <property type="entry name" value="NAD(P)-binding Rossmann-fold domains"/>
    <property type="match status" value="1"/>
</dbReference>
<dbReference type="Pfam" id="PF22725">
    <property type="entry name" value="GFO_IDH_MocA_C3"/>
    <property type="match status" value="1"/>
</dbReference>
<dbReference type="PANTHER" id="PTHR43818">
    <property type="entry name" value="BCDNA.GH03377"/>
    <property type="match status" value="1"/>
</dbReference>
<feature type="compositionally biased region" description="Basic and acidic residues" evidence="2">
    <location>
        <begin position="366"/>
        <end position="377"/>
    </location>
</feature>
<dbReference type="InterPro" id="IPR036291">
    <property type="entry name" value="NAD(P)-bd_dom_sf"/>
</dbReference>
<name>A0ABV4GVL5_9ACTN</name>
<dbReference type="Gene3D" id="3.40.50.720">
    <property type="entry name" value="NAD(P)-binding Rossmann-like Domain"/>
    <property type="match status" value="1"/>
</dbReference>
<dbReference type="Pfam" id="PF01408">
    <property type="entry name" value="GFO_IDH_MocA"/>
    <property type="match status" value="1"/>
</dbReference>
<dbReference type="PANTHER" id="PTHR43818:SF11">
    <property type="entry name" value="BCDNA.GH03377"/>
    <property type="match status" value="1"/>
</dbReference>
<reference evidence="5 6" key="1">
    <citation type="submission" date="2024-07" db="EMBL/GenBank/DDBJ databases">
        <authorList>
            <person name="Thanompreechachai J."/>
            <person name="Duangmal K."/>
        </authorList>
    </citation>
    <scope>NUCLEOTIDE SEQUENCE [LARGE SCALE GENOMIC DNA]</scope>
    <source>
        <strain evidence="5 6">LSe6-4</strain>
    </source>
</reference>
<evidence type="ECO:0000313" key="6">
    <source>
        <dbReference type="Proteomes" id="UP001565927"/>
    </source>
</evidence>
<evidence type="ECO:0000259" key="4">
    <source>
        <dbReference type="Pfam" id="PF22725"/>
    </source>
</evidence>
<keyword evidence="6" id="KW-1185">Reference proteome</keyword>
<dbReference type="RefSeq" id="WP_370439597.1">
    <property type="nucleotide sequence ID" value="NZ_JBGFTU010000001.1"/>
</dbReference>
<evidence type="ECO:0000313" key="5">
    <source>
        <dbReference type="EMBL" id="MEZ0163348.1"/>
    </source>
</evidence>